<sequence>MGLKRAVDFLLAVVASAILLVPIIVVALCVRLTSTGPILYWSKRVGRFNQIFLMPKFRSMRVDTPTVATHLLENPDRFLTPIGSFLRKSSLDELPQLWCILKGKMSFVGPRPALYNQYDLIELRTARGVDKLLPGLTGWAQINGRDELPIPEKVKFDVEYLQRRSLGFDMRILFLTAGKVIGRKGIRH</sequence>
<comment type="similarity">
    <text evidence="1">Belongs to the bacterial sugar transferase family.</text>
</comment>
<name>A0A2A5KT64_9HYPH</name>
<evidence type="ECO:0000256" key="1">
    <source>
        <dbReference type="ARBA" id="ARBA00006464"/>
    </source>
</evidence>
<dbReference type="GO" id="GO:0016780">
    <property type="term" value="F:phosphotransferase activity, for other substituted phosphate groups"/>
    <property type="evidence" value="ECO:0007669"/>
    <property type="project" value="TreeGrafter"/>
</dbReference>
<protein>
    <submittedName>
        <fullName evidence="4">UDP-phosphate galactose phosphotransferase</fullName>
    </submittedName>
</protein>
<dbReference type="PANTHER" id="PTHR30576:SF10">
    <property type="entry name" value="SLL5057 PROTEIN"/>
    <property type="match status" value="1"/>
</dbReference>
<dbReference type="Pfam" id="PF02397">
    <property type="entry name" value="Bac_transf"/>
    <property type="match status" value="1"/>
</dbReference>
<organism evidence="4 5">
    <name type="scientific">Rhizobium sophoriradicis</name>
    <dbReference type="NCBI Taxonomy" id="1535245"/>
    <lineage>
        <taxon>Bacteria</taxon>
        <taxon>Pseudomonadati</taxon>
        <taxon>Pseudomonadota</taxon>
        <taxon>Alphaproteobacteria</taxon>
        <taxon>Hyphomicrobiales</taxon>
        <taxon>Rhizobiaceae</taxon>
        <taxon>Rhizobium/Agrobacterium group</taxon>
        <taxon>Rhizobium</taxon>
    </lineage>
</organism>
<keyword evidence="2" id="KW-0270">Exopolysaccharide synthesis</keyword>
<evidence type="ECO:0000313" key="4">
    <source>
        <dbReference type="EMBL" id="PCK80244.1"/>
    </source>
</evidence>
<feature type="domain" description="Bacterial sugar transferase" evidence="3">
    <location>
        <begin position="4"/>
        <end position="181"/>
    </location>
</feature>
<evidence type="ECO:0000259" key="3">
    <source>
        <dbReference type="Pfam" id="PF02397"/>
    </source>
</evidence>
<dbReference type="InterPro" id="IPR003362">
    <property type="entry name" value="Bact_transf"/>
</dbReference>
<comment type="caution">
    <text evidence="4">The sequence shown here is derived from an EMBL/GenBank/DDBJ whole genome shotgun (WGS) entry which is preliminary data.</text>
</comment>
<gene>
    <name evidence="4" type="ORF">CPT34_15130</name>
</gene>
<evidence type="ECO:0000313" key="5">
    <source>
        <dbReference type="Proteomes" id="UP000218807"/>
    </source>
</evidence>
<dbReference type="GO" id="GO:0000271">
    <property type="term" value="P:polysaccharide biosynthetic process"/>
    <property type="evidence" value="ECO:0007669"/>
    <property type="project" value="UniProtKB-KW"/>
</dbReference>
<dbReference type="Proteomes" id="UP000218807">
    <property type="component" value="Unassembled WGS sequence"/>
</dbReference>
<reference evidence="4 5" key="1">
    <citation type="submission" date="2017-09" db="EMBL/GenBank/DDBJ databases">
        <title>Comparative genomics of rhizobia isolated from Phaseolus vulgaris in China.</title>
        <authorList>
            <person name="Tong W."/>
        </authorList>
    </citation>
    <scope>NUCLEOTIDE SEQUENCE [LARGE SCALE GENOMIC DNA]</scope>
    <source>
        <strain evidence="4 5">L101</strain>
    </source>
</reference>
<evidence type="ECO:0000256" key="2">
    <source>
        <dbReference type="ARBA" id="ARBA00023169"/>
    </source>
</evidence>
<accession>A0A2A5KT64</accession>
<dbReference type="EMBL" id="NXDM01000013">
    <property type="protein sequence ID" value="PCK80244.1"/>
    <property type="molecule type" value="Genomic_DNA"/>
</dbReference>
<dbReference type="PANTHER" id="PTHR30576">
    <property type="entry name" value="COLANIC BIOSYNTHESIS UDP-GLUCOSE LIPID CARRIER TRANSFERASE"/>
    <property type="match status" value="1"/>
</dbReference>
<keyword evidence="4" id="KW-0808">Transferase</keyword>
<keyword evidence="5" id="KW-1185">Reference proteome</keyword>
<dbReference type="AlphaFoldDB" id="A0A2A5KT64"/>
<dbReference type="RefSeq" id="WP_096763263.1">
    <property type="nucleotide sequence ID" value="NZ_NXDM01000013.1"/>
</dbReference>
<proteinExistence type="inferred from homology"/>